<dbReference type="CDD" id="cd07033">
    <property type="entry name" value="TPP_PYR_DXS_TK_like"/>
    <property type="match status" value="1"/>
</dbReference>
<dbReference type="PANTHER" id="PTHR43322:SF5">
    <property type="entry name" value="1-DEOXY-D-XYLULOSE-5-PHOSPHATE SYNTHASE, CHLOROPLASTIC"/>
    <property type="match status" value="1"/>
</dbReference>
<comment type="caution">
    <text evidence="12">The sequence shown here is derived from an EMBL/GenBank/DDBJ whole genome shotgun (WGS) entry which is preliminary data.</text>
</comment>
<dbReference type="EC" id="2.2.1.7" evidence="10"/>
<dbReference type="PROSITE" id="PS00802">
    <property type="entry name" value="TRANSKETOLASE_2"/>
    <property type="match status" value="1"/>
</dbReference>
<evidence type="ECO:0000256" key="3">
    <source>
        <dbReference type="ARBA" id="ARBA00011738"/>
    </source>
</evidence>
<dbReference type="SMART" id="SM00861">
    <property type="entry name" value="Transket_pyr"/>
    <property type="match status" value="1"/>
</dbReference>
<dbReference type="Gene3D" id="3.40.50.920">
    <property type="match status" value="1"/>
</dbReference>
<comment type="function">
    <text evidence="10">Catalyzes the acyloin condensation reaction between C atoms 2 and 3 of pyruvate and glyceraldehyde 3-phosphate to yield 1-deoxy-D-xylulose-5-phosphate (DXP).</text>
</comment>
<name>A0A8H2PZB9_9MICO</name>
<evidence type="ECO:0000313" key="12">
    <source>
        <dbReference type="EMBL" id="TQO21204.1"/>
    </source>
</evidence>
<evidence type="ECO:0000256" key="6">
    <source>
        <dbReference type="ARBA" id="ARBA00022842"/>
    </source>
</evidence>
<comment type="cofactor">
    <cofactor evidence="10">
        <name>thiamine diphosphate</name>
        <dbReference type="ChEBI" id="CHEBI:58937"/>
    </cofactor>
    <text evidence="10">Binds 1 thiamine pyrophosphate per subunit.</text>
</comment>
<dbReference type="GO" id="GO:0008661">
    <property type="term" value="F:1-deoxy-D-xylulose-5-phosphate synthase activity"/>
    <property type="evidence" value="ECO:0007669"/>
    <property type="project" value="UniProtKB-UniRule"/>
</dbReference>
<dbReference type="NCBIfam" id="TIGR00204">
    <property type="entry name" value="dxs"/>
    <property type="match status" value="1"/>
</dbReference>
<dbReference type="SUPFAM" id="SSF52922">
    <property type="entry name" value="TK C-terminal domain-like"/>
    <property type="match status" value="1"/>
</dbReference>
<dbReference type="RefSeq" id="WP_141991391.1">
    <property type="nucleotide sequence ID" value="NZ_VFRA01000001.1"/>
</dbReference>
<feature type="binding site" evidence="10">
    <location>
        <position position="175"/>
    </location>
    <ligand>
        <name>thiamine diphosphate</name>
        <dbReference type="ChEBI" id="CHEBI:58937"/>
    </ligand>
</feature>
<comment type="catalytic activity">
    <reaction evidence="10">
        <text>D-glyceraldehyde 3-phosphate + pyruvate + H(+) = 1-deoxy-D-xylulose 5-phosphate + CO2</text>
        <dbReference type="Rhea" id="RHEA:12605"/>
        <dbReference type="ChEBI" id="CHEBI:15361"/>
        <dbReference type="ChEBI" id="CHEBI:15378"/>
        <dbReference type="ChEBI" id="CHEBI:16526"/>
        <dbReference type="ChEBI" id="CHEBI:57792"/>
        <dbReference type="ChEBI" id="CHEBI:59776"/>
        <dbReference type="EC" id="2.2.1.7"/>
    </reaction>
</comment>
<dbReference type="InterPro" id="IPR049557">
    <property type="entry name" value="Transketolase_CS"/>
</dbReference>
<dbReference type="PANTHER" id="PTHR43322">
    <property type="entry name" value="1-D-DEOXYXYLULOSE 5-PHOSPHATE SYNTHASE-RELATED"/>
    <property type="match status" value="1"/>
</dbReference>
<dbReference type="GO" id="GO:0005829">
    <property type="term" value="C:cytosol"/>
    <property type="evidence" value="ECO:0007669"/>
    <property type="project" value="TreeGrafter"/>
</dbReference>
<comment type="pathway">
    <text evidence="1 10">Metabolic intermediate biosynthesis; 1-deoxy-D-xylulose 5-phosphate biosynthesis; 1-deoxy-D-xylulose 5-phosphate from D-glyceraldehyde 3-phosphate and pyruvate: step 1/1.</text>
</comment>
<keyword evidence="7 10" id="KW-0784">Thiamine biosynthesis</keyword>
<feature type="binding site" evidence="10">
    <location>
        <position position="369"/>
    </location>
    <ligand>
        <name>thiamine diphosphate</name>
        <dbReference type="ChEBI" id="CHEBI:58937"/>
    </ligand>
</feature>
<dbReference type="PROSITE" id="PS00801">
    <property type="entry name" value="TRANSKETOLASE_1"/>
    <property type="match status" value="1"/>
</dbReference>
<dbReference type="Pfam" id="PF02780">
    <property type="entry name" value="Transketolase_C"/>
    <property type="match status" value="1"/>
</dbReference>
<dbReference type="UniPathway" id="UPA00064">
    <property type="reaction ID" value="UER00091"/>
</dbReference>
<dbReference type="GO" id="GO:0009228">
    <property type="term" value="P:thiamine biosynthetic process"/>
    <property type="evidence" value="ECO:0007669"/>
    <property type="project" value="UniProtKB-UniRule"/>
</dbReference>
<dbReference type="SUPFAM" id="SSF52518">
    <property type="entry name" value="Thiamin diphosphate-binding fold (THDP-binding)"/>
    <property type="match status" value="2"/>
</dbReference>
<dbReference type="FunFam" id="3.40.50.970:FF:000005">
    <property type="entry name" value="1-deoxy-D-xylulose-5-phosphate synthase"/>
    <property type="match status" value="1"/>
</dbReference>
<keyword evidence="4 10" id="KW-0808">Transferase</keyword>
<dbReference type="HAMAP" id="MF_00315">
    <property type="entry name" value="DXP_synth"/>
    <property type="match status" value="1"/>
</dbReference>
<sequence>MNLLAGITGPRDLDGLSTGQLTELAQEIREFLIENVSRTGGHLGPNLGVVELTTAIHRVFDSPHDAIVFDTGHQSYVHKILTGRKNFGRLRSEGGLAGYPQRSESEHDIVESSHASSSLSWADGISRAFEMTGQGDRHVVAVVGDGALTGGMTWEALNNISDDNSRKLIIVVNDNGRSYAPTIGGVAHFLNSVRTRRSYRSLHSSSERFFGAFGGPGRALHRGIRGGAHGFLSRFSNNEALYSNLDIKYLGPVHGHDIAALTEVLEQAKSHGAPVIVHAITEKGRGYQPAILDVADQFHAVGQIDPVSGEPIQVGGAASWTSVFSEEIVALADENPRLVGITAAMLRPTGLHQFAEKYPKRVHDVGIAEQHAVTSAAGLAYGGLHPVVALYATFMNRAFDQVLMDVALHRAGVTFVLDRAGVTGPDGASHHGMWDLALLQVVPNIRIAAPRDAPRLREELGEAVAVDDAPTVIRFAKGMVGTEFDAVRRTEDGVDVLREDEQHDVLIVTVGSMAKTGLQVAESLAAQGIGATVIDPRWVVPVAQSVIDFSAEHRIVITIEDGVRVGGIGTRIRQDMRAQGVDTAVNELGLPAEFLDHGSRDYILDQVGLTPQHIARDVVAQVLGSKIPIARPLSGVDAQEFSIPAERG</sequence>
<accession>A0A8H2PZB9</accession>
<keyword evidence="13" id="KW-1185">Reference proteome</keyword>
<feature type="binding site" evidence="10">
    <location>
        <position position="175"/>
    </location>
    <ligand>
        <name>Mg(2+)</name>
        <dbReference type="ChEBI" id="CHEBI:18420"/>
    </ligand>
</feature>
<proteinExistence type="inferred from homology"/>
<dbReference type="Pfam" id="PF13292">
    <property type="entry name" value="DXP_synthase_N"/>
    <property type="match status" value="1"/>
</dbReference>
<feature type="binding site" evidence="10">
    <location>
        <begin position="146"/>
        <end position="147"/>
    </location>
    <ligand>
        <name>thiamine diphosphate</name>
        <dbReference type="ChEBI" id="CHEBI:58937"/>
    </ligand>
</feature>
<evidence type="ECO:0000256" key="10">
    <source>
        <dbReference type="HAMAP-Rule" id="MF_00315"/>
    </source>
</evidence>
<dbReference type="InterPro" id="IPR005475">
    <property type="entry name" value="Transketolase-like_Pyr-bd"/>
</dbReference>
<evidence type="ECO:0000313" key="13">
    <source>
        <dbReference type="Proteomes" id="UP000316560"/>
    </source>
</evidence>
<keyword evidence="9 10" id="KW-0414">Isoprene biosynthesis</keyword>
<dbReference type="Proteomes" id="UP000316560">
    <property type="component" value="Unassembled WGS sequence"/>
</dbReference>
<evidence type="ECO:0000256" key="2">
    <source>
        <dbReference type="ARBA" id="ARBA00011081"/>
    </source>
</evidence>
<dbReference type="Gene3D" id="3.40.50.970">
    <property type="match status" value="2"/>
</dbReference>
<feature type="binding site" evidence="10">
    <location>
        <position position="145"/>
    </location>
    <ligand>
        <name>Mg(2+)</name>
        <dbReference type="ChEBI" id="CHEBI:18420"/>
    </ligand>
</feature>
<dbReference type="OrthoDB" id="9803371at2"/>
<dbReference type="InterPro" id="IPR033248">
    <property type="entry name" value="Transketolase_C"/>
</dbReference>
<dbReference type="InterPro" id="IPR005477">
    <property type="entry name" value="Dxylulose-5-P_synthase"/>
</dbReference>
<evidence type="ECO:0000256" key="8">
    <source>
        <dbReference type="ARBA" id="ARBA00023052"/>
    </source>
</evidence>
<feature type="domain" description="Transketolase-like pyrimidine-binding" evidence="11">
    <location>
        <begin position="318"/>
        <end position="482"/>
    </location>
</feature>
<keyword evidence="6 10" id="KW-0460">Magnesium</keyword>
<dbReference type="InterPro" id="IPR020826">
    <property type="entry name" value="Transketolase_BS"/>
</dbReference>
<feature type="binding site" evidence="10">
    <location>
        <position position="73"/>
    </location>
    <ligand>
        <name>thiamine diphosphate</name>
        <dbReference type="ChEBI" id="CHEBI:58937"/>
    </ligand>
</feature>
<comment type="subunit">
    <text evidence="3 10">Homodimer.</text>
</comment>
<dbReference type="InterPro" id="IPR029061">
    <property type="entry name" value="THDP-binding"/>
</dbReference>
<protein>
    <recommendedName>
        <fullName evidence="10">1-deoxy-D-xylulose-5-phosphate synthase</fullName>
        <ecNumber evidence="10">2.2.1.7</ecNumber>
    </recommendedName>
    <alternativeName>
        <fullName evidence="10">1-deoxyxylulose-5-phosphate synthase</fullName>
        <shortName evidence="10">DXP synthase</shortName>
        <shortName evidence="10">DXPS</shortName>
    </alternativeName>
</protein>
<dbReference type="GO" id="GO:0016114">
    <property type="term" value="P:terpenoid biosynthetic process"/>
    <property type="evidence" value="ECO:0007669"/>
    <property type="project" value="UniProtKB-UniRule"/>
</dbReference>
<comment type="similarity">
    <text evidence="2 10">Belongs to the transketolase family. DXPS subfamily.</text>
</comment>
<evidence type="ECO:0000256" key="4">
    <source>
        <dbReference type="ARBA" id="ARBA00022679"/>
    </source>
</evidence>
<evidence type="ECO:0000256" key="7">
    <source>
        <dbReference type="ARBA" id="ARBA00022977"/>
    </source>
</evidence>
<evidence type="ECO:0000256" key="9">
    <source>
        <dbReference type="ARBA" id="ARBA00023229"/>
    </source>
</evidence>
<reference evidence="12 13" key="1">
    <citation type="submission" date="2019-06" db="EMBL/GenBank/DDBJ databases">
        <title>Sequencing the genomes of 1000 actinobacteria strains.</title>
        <authorList>
            <person name="Klenk H.-P."/>
        </authorList>
    </citation>
    <scope>NUCLEOTIDE SEQUENCE [LARGE SCALE GENOMIC DNA]</scope>
    <source>
        <strain evidence="12 13">DSM 21947</strain>
    </source>
</reference>
<dbReference type="Pfam" id="PF02779">
    <property type="entry name" value="Transket_pyr"/>
    <property type="match status" value="1"/>
</dbReference>
<dbReference type="CDD" id="cd02007">
    <property type="entry name" value="TPP_DXS"/>
    <property type="match status" value="1"/>
</dbReference>
<comment type="cofactor">
    <cofactor evidence="10">
        <name>Mg(2+)</name>
        <dbReference type="ChEBI" id="CHEBI:18420"/>
    </cofactor>
    <text evidence="10">Binds 1 Mg(2+) ion per subunit.</text>
</comment>
<dbReference type="AlphaFoldDB" id="A0A8H2PZB9"/>
<gene>
    <name evidence="10" type="primary">dxs</name>
    <name evidence="12" type="ORF">FB472_2883</name>
</gene>
<feature type="binding site" evidence="10">
    <location>
        <position position="287"/>
    </location>
    <ligand>
        <name>thiamine diphosphate</name>
        <dbReference type="ChEBI" id="CHEBI:58937"/>
    </ligand>
</feature>
<evidence type="ECO:0000256" key="1">
    <source>
        <dbReference type="ARBA" id="ARBA00004980"/>
    </source>
</evidence>
<dbReference type="GO" id="GO:0000287">
    <property type="term" value="F:magnesium ion binding"/>
    <property type="evidence" value="ECO:0007669"/>
    <property type="project" value="UniProtKB-UniRule"/>
</dbReference>
<feature type="binding site" evidence="10">
    <location>
        <begin position="113"/>
        <end position="115"/>
    </location>
    <ligand>
        <name>thiamine diphosphate</name>
        <dbReference type="ChEBI" id="CHEBI:58937"/>
    </ligand>
</feature>
<evidence type="ECO:0000256" key="5">
    <source>
        <dbReference type="ARBA" id="ARBA00022723"/>
    </source>
</evidence>
<dbReference type="GO" id="GO:0019288">
    <property type="term" value="P:isopentenyl diphosphate biosynthetic process, methylerythritol 4-phosphate pathway"/>
    <property type="evidence" value="ECO:0007669"/>
    <property type="project" value="TreeGrafter"/>
</dbReference>
<organism evidence="12 13">
    <name type="scientific">Rhodoglobus vestalii</name>
    <dbReference type="NCBI Taxonomy" id="193384"/>
    <lineage>
        <taxon>Bacteria</taxon>
        <taxon>Bacillati</taxon>
        <taxon>Actinomycetota</taxon>
        <taxon>Actinomycetes</taxon>
        <taxon>Micrococcales</taxon>
        <taxon>Microbacteriaceae</taxon>
        <taxon>Rhodoglobus</taxon>
    </lineage>
</organism>
<evidence type="ECO:0000259" key="11">
    <source>
        <dbReference type="SMART" id="SM00861"/>
    </source>
</evidence>
<dbReference type="InterPro" id="IPR009014">
    <property type="entry name" value="Transketo_C/PFOR_II"/>
</dbReference>
<dbReference type="GO" id="GO:0030976">
    <property type="term" value="F:thiamine pyrophosphate binding"/>
    <property type="evidence" value="ECO:0007669"/>
    <property type="project" value="UniProtKB-UniRule"/>
</dbReference>
<keyword evidence="5 10" id="KW-0479">Metal-binding</keyword>
<dbReference type="NCBIfam" id="NF003933">
    <property type="entry name" value="PRK05444.2-2"/>
    <property type="match status" value="1"/>
</dbReference>
<keyword evidence="8 10" id="KW-0786">Thiamine pyrophosphate</keyword>
<dbReference type="EMBL" id="VFRA01000001">
    <property type="protein sequence ID" value="TQO21204.1"/>
    <property type="molecule type" value="Genomic_DNA"/>
</dbReference>